<gene>
    <name evidence="2" type="ORF">FNB15_09070</name>
</gene>
<proteinExistence type="predicted"/>
<evidence type="ECO:0000256" key="1">
    <source>
        <dbReference type="SAM" id="SignalP"/>
    </source>
</evidence>
<protein>
    <recommendedName>
        <fullName evidence="4">Lipoprotein</fullName>
    </recommendedName>
</protein>
<accession>A0A516H0V9</accession>
<dbReference type="RefSeq" id="WP_144068385.1">
    <property type="nucleotide sequence ID" value="NZ_CP041636.1"/>
</dbReference>
<evidence type="ECO:0000313" key="2">
    <source>
        <dbReference type="EMBL" id="QDO97404.1"/>
    </source>
</evidence>
<evidence type="ECO:0008006" key="4">
    <source>
        <dbReference type="Google" id="ProtNLM"/>
    </source>
</evidence>
<dbReference type="OrthoDB" id="5489750at2"/>
<dbReference type="Proteomes" id="UP000317496">
    <property type="component" value="Chromosome"/>
</dbReference>
<dbReference type="PROSITE" id="PS51257">
    <property type="entry name" value="PROKAR_LIPOPROTEIN"/>
    <property type="match status" value="1"/>
</dbReference>
<keyword evidence="3" id="KW-1185">Reference proteome</keyword>
<reference evidence="2 3" key="1">
    <citation type="submission" date="2019-07" db="EMBL/GenBank/DDBJ databases">
        <title>Genome sequencing for Ferrovibrio sp. K5.</title>
        <authorList>
            <person name="Park S.-J."/>
        </authorList>
    </citation>
    <scope>NUCLEOTIDE SEQUENCE [LARGE SCALE GENOMIC DNA]</scope>
    <source>
        <strain evidence="2 3">K5</strain>
    </source>
</reference>
<organism evidence="2 3">
    <name type="scientific">Ferrovibrio terrae</name>
    <dbReference type="NCBI Taxonomy" id="2594003"/>
    <lineage>
        <taxon>Bacteria</taxon>
        <taxon>Pseudomonadati</taxon>
        <taxon>Pseudomonadota</taxon>
        <taxon>Alphaproteobacteria</taxon>
        <taxon>Rhodospirillales</taxon>
        <taxon>Rhodospirillaceae</taxon>
        <taxon>Ferrovibrio</taxon>
    </lineage>
</organism>
<keyword evidence="1" id="KW-0732">Signal</keyword>
<dbReference type="AlphaFoldDB" id="A0A516H0V9"/>
<feature type="signal peptide" evidence="1">
    <location>
        <begin position="1"/>
        <end position="18"/>
    </location>
</feature>
<dbReference type="KEGG" id="fer:FNB15_09070"/>
<name>A0A516H0V9_9PROT</name>
<feature type="chain" id="PRO_5022245398" description="Lipoprotein" evidence="1">
    <location>
        <begin position="19"/>
        <end position="257"/>
    </location>
</feature>
<sequence length="257" mass="28016">MKRVILIFAALTTLAACSGGTDSRPHDGIVLTKQSKEAPDWGRHLPDVWGGLQACLAAHPVQPAYATHVTLQNHGMMQVRLRGADRSLYECSTGTTGSPAPQIAVTERQRVAGPAFTPASMPEPYMRCGTPEPVLSGTGRLLGWLTYFNPDCPPRSVAAESGWRGFGNEPYWSLRISGNDVVFDRLGELPQNYSAKRPVSEGNRQTWSLNNDGSQLQVSITEAACGDSMRRSYPYTAELRFEGRTYRGCAEKTAAIP</sequence>
<evidence type="ECO:0000313" key="3">
    <source>
        <dbReference type="Proteomes" id="UP000317496"/>
    </source>
</evidence>
<dbReference type="EMBL" id="CP041636">
    <property type="protein sequence ID" value="QDO97404.1"/>
    <property type="molecule type" value="Genomic_DNA"/>
</dbReference>